<dbReference type="FunFam" id="3.40.50.300:FF:000546">
    <property type="entry name" value="Transcription-repair-coupling factor"/>
    <property type="match status" value="1"/>
</dbReference>
<dbReference type="InterPro" id="IPR047112">
    <property type="entry name" value="RecG/Mfd"/>
</dbReference>
<dbReference type="EMBL" id="BARS01007032">
    <property type="protein sequence ID" value="GAF77296.1"/>
    <property type="molecule type" value="Genomic_DNA"/>
</dbReference>
<organism evidence="11">
    <name type="scientific">marine sediment metagenome</name>
    <dbReference type="NCBI Taxonomy" id="412755"/>
    <lineage>
        <taxon>unclassified sequences</taxon>
        <taxon>metagenomes</taxon>
        <taxon>ecological metagenomes</taxon>
    </lineage>
</organism>
<reference evidence="11" key="1">
    <citation type="journal article" date="2014" name="Front. Microbiol.">
        <title>High frequency of phylogenetically diverse reductive dehalogenase-homologous genes in deep subseafloor sedimentary metagenomes.</title>
        <authorList>
            <person name="Kawai M."/>
            <person name="Futagami T."/>
            <person name="Toyoda A."/>
            <person name="Takaki Y."/>
            <person name="Nishi S."/>
            <person name="Hori S."/>
            <person name="Arai W."/>
            <person name="Tsubouchi T."/>
            <person name="Morono Y."/>
            <person name="Uchiyama I."/>
            <person name="Ito T."/>
            <person name="Fujiyama A."/>
            <person name="Inagaki F."/>
            <person name="Takami H."/>
        </authorList>
    </citation>
    <scope>NUCLEOTIDE SEQUENCE</scope>
    <source>
        <strain evidence="11">Expedition CK06-06</strain>
    </source>
</reference>
<dbReference type="SMART" id="SM00487">
    <property type="entry name" value="DEXDc"/>
    <property type="match status" value="1"/>
</dbReference>
<keyword evidence="8" id="KW-0238">DNA-binding</keyword>
<dbReference type="GO" id="GO:0003677">
    <property type="term" value="F:DNA binding"/>
    <property type="evidence" value="ECO:0007669"/>
    <property type="project" value="UniProtKB-KW"/>
</dbReference>
<comment type="subcellular location">
    <subcellularLocation>
        <location evidence="1">Cytoplasm</location>
    </subcellularLocation>
</comment>
<dbReference type="SUPFAM" id="SSF141259">
    <property type="entry name" value="CarD-like"/>
    <property type="match status" value="1"/>
</dbReference>
<dbReference type="GO" id="GO:0016787">
    <property type="term" value="F:hydrolase activity"/>
    <property type="evidence" value="ECO:0007669"/>
    <property type="project" value="UniProtKB-KW"/>
</dbReference>
<evidence type="ECO:0000256" key="6">
    <source>
        <dbReference type="ARBA" id="ARBA00022806"/>
    </source>
</evidence>
<evidence type="ECO:0000256" key="2">
    <source>
        <dbReference type="ARBA" id="ARBA00022490"/>
    </source>
</evidence>
<dbReference type="AlphaFoldDB" id="X0SQ75"/>
<dbReference type="PROSITE" id="PS51192">
    <property type="entry name" value="HELICASE_ATP_BIND_1"/>
    <property type="match status" value="1"/>
</dbReference>
<accession>X0SQ75</accession>
<dbReference type="Pfam" id="PF02559">
    <property type="entry name" value="CarD_TRCF_RID"/>
    <property type="match status" value="1"/>
</dbReference>
<dbReference type="PANTHER" id="PTHR47964">
    <property type="entry name" value="ATP-DEPENDENT DNA HELICASE HOMOLOG RECG, CHLOROPLASTIC"/>
    <property type="match status" value="1"/>
</dbReference>
<evidence type="ECO:0000256" key="8">
    <source>
        <dbReference type="ARBA" id="ARBA00023125"/>
    </source>
</evidence>
<dbReference type="SUPFAM" id="SSF52540">
    <property type="entry name" value="P-loop containing nucleoside triphosphate hydrolases"/>
    <property type="match status" value="1"/>
</dbReference>
<evidence type="ECO:0000256" key="9">
    <source>
        <dbReference type="ARBA" id="ARBA00023204"/>
    </source>
</evidence>
<name>X0SQ75_9ZZZZ</name>
<dbReference type="Gene3D" id="3.40.50.300">
    <property type="entry name" value="P-loop containing nucleotide triphosphate hydrolases"/>
    <property type="match status" value="2"/>
</dbReference>
<evidence type="ECO:0000256" key="5">
    <source>
        <dbReference type="ARBA" id="ARBA00022801"/>
    </source>
</evidence>
<evidence type="ECO:0000256" key="3">
    <source>
        <dbReference type="ARBA" id="ARBA00022741"/>
    </source>
</evidence>
<keyword evidence="9" id="KW-0234">DNA repair</keyword>
<dbReference type="GO" id="GO:0005524">
    <property type="term" value="F:ATP binding"/>
    <property type="evidence" value="ECO:0007669"/>
    <property type="project" value="UniProtKB-KW"/>
</dbReference>
<gene>
    <name evidence="11" type="ORF">S01H1_13615</name>
</gene>
<keyword evidence="5" id="KW-0378">Hydrolase</keyword>
<dbReference type="Pfam" id="PF00270">
    <property type="entry name" value="DEAD"/>
    <property type="match status" value="1"/>
</dbReference>
<evidence type="ECO:0000256" key="7">
    <source>
        <dbReference type="ARBA" id="ARBA00022840"/>
    </source>
</evidence>
<feature type="non-terminal residue" evidence="11">
    <location>
        <position position="403"/>
    </location>
</feature>
<feature type="domain" description="Helicase ATP-binding" evidence="10">
    <location>
        <begin position="187"/>
        <end position="348"/>
    </location>
</feature>
<dbReference type="GO" id="GO:0003678">
    <property type="term" value="F:DNA helicase activity"/>
    <property type="evidence" value="ECO:0007669"/>
    <property type="project" value="TreeGrafter"/>
</dbReference>
<dbReference type="InterPro" id="IPR011545">
    <property type="entry name" value="DEAD/DEAH_box_helicase_dom"/>
</dbReference>
<dbReference type="InterPro" id="IPR003711">
    <property type="entry name" value="CarD-like/TRCF_RID"/>
</dbReference>
<evidence type="ECO:0000259" key="10">
    <source>
        <dbReference type="PROSITE" id="PS51192"/>
    </source>
</evidence>
<proteinExistence type="predicted"/>
<dbReference type="GO" id="GO:0006281">
    <property type="term" value="P:DNA repair"/>
    <property type="evidence" value="ECO:0007669"/>
    <property type="project" value="UniProtKB-KW"/>
</dbReference>
<dbReference type="InterPro" id="IPR027417">
    <property type="entry name" value="P-loop_NTPase"/>
</dbReference>
<evidence type="ECO:0000256" key="4">
    <source>
        <dbReference type="ARBA" id="ARBA00022763"/>
    </source>
</evidence>
<keyword evidence="7" id="KW-0067">ATP-binding</keyword>
<dbReference type="Gene3D" id="2.40.10.170">
    <property type="match status" value="1"/>
</dbReference>
<protein>
    <recommendedName>
        <fullName evidence="10">Helicase ATP-binding domain-containing protein</fullName>
    </recommendedName>
</protein>
<keyword evidence="3" id="KW-0547">Nucleotide-binding</keyword>
<dbReference type="PANTHER" id="PTHR47964:SF1">
    <property type="entry name" value="ATP-DEPENDENT DNA HELICASE HOMOLOG RECG, CHLOROPLASTIC"/>
    <property type="match status" value="1"/>
</dbReference>
<keyword evidence="6" id="KW-0347">Helicase</keyword>
<keyword evidence="4" id="KW-0227">DNA damage</keyword>
<dbReference type="CDD" id="cd17991">
    <property type="entry name" value="DEXHc_TRCF"/>
    <property type="match status" value="1"/>
</dbReference>
<evidence type="ECO:0000256" key="1">
    <source>
        <dbReference type="ARBA" id="ARBA00004496"/>
    </source>
</evidence>
<dbReference type="InterPro" id="IPR014001">
    <property type="entry name" value="Helicase_ATP-bd"/>
</dbReference>
<sequence>TLVQGSLAEGWAMKDILTLLTDNEVFGFVKQRRLFKKRPIHHHWFVSELAAGDYVVHIEHGIARFGGLTRMLAEGIEREYLVLEYAAGDRLYVPTDQIERVSRYIGAGDRPPTLSRFGTQEWLRTKQRIKESVADIAQELLRLYAAREITPGLPFSQDSLWQQELESSFPYVETPDQLEAVLAVKADMEKTKPMDRLVCGDVGYGKTEVALRAAFKAVMDNKQIALLVPTTVLAQQHFATFRERLQAFPVRVEMLSRFCSEKEQASIVEGLAAGVVDICIGTHRLLQKDVTFKDLGLIIIDEEQRFGVVHKEHFKKLRQEIDVLTLSATPIPRTLHMSLAGIRDMSTMETPPEERLPIKTHVGGYDDVLVREAILRELERNGQVFFVHNRVQSIALVASRLGN</sequence>
<evidence type="ECO:0000313" key="11">
    <source>
        <dbReference type="EMBL" id="GAF77296.1"/>
    </source>
</evidence>
<keyword evidence="2" id="KW-0963">Cytoplasm</keyword>
<dbReference type="InterPro" id="IPR036101">
    <property type="entry name" value="CarD-like/TRCF_RID_sf"/>
</dbReference>
<dbReference type="SMART" id="SM01058">
    <property type="entry name" value="CarD_TRCF"/>
    <property type="match status" value="1"/>
</dbReference>
<feature type="non-terminal residue" evidence="11">
    <location>
        <position position="1"/>
    </location>
</feature>
<dbReference type="GO" id="GO:0005737">
    <property type="term" value="C:cytoplasm"/>
    <property type="evidence" value="ECO:0007669"/>
    <property type="project" value="UniProtKB-SubCell"/>
</dbReference>
<comment type="caution">
    <text evidence="11">The sequence shown here is derived from an EMBL/GenBank/DDBJ whole genome shotgun (WGS) entry which is preliminary data.</text>
</comment>